<dbReference type="EMBL" id="LVHI01000032">
    <property type="protein sequence ID" value="OAK51893.1"/>
    <property type="molecule type" value="Genomic_DNA"/>
</dbReference>
<dbReference type="Gene3D" id="3.40.430.10">
    <property type="entry name" value="Dihydrofolate Reductase, subunit A"/>
    <property type="match status" value="1"/>
</dbReference>
<protein>
    <submittedName>
        <fullName evidence="2">Riboflavin biosynthesis protein RibD</fullName>
    </submittedName>
</protein>
<accession>A0A177Y8T1</accession>
<evidence type="ECO:0000313" key="2">
    <source>
        <dbReference type="EMBL" id="OAK51893.1"/>
    </source>
</evidence>
<dbReference type="InterPro" id="IPR002734">
    <property type="entry name" value="RibDG_C"/>
</dbReference>
<gene>
    <name evidence="2" type="ORF">A3K89_09420</name>
</gene>
<dbReference type="SUPFAM" id="SSF53597">
    <property type="entry name" value="Dihydrofolate reductase-like"/>
    <property type="match status" value="1"/>
</dbReference>
<keyword evidence="3" id="KW-1185">Reference proteome</keyword>
<reference evidence="2 3" key="1">
    <citation type="submission" date="2016-03" db="EMBL/GenBank/DDBJ databases">
        <title>Genome sequence of Rhodococcus kyotonensis KB10.</title>
        <authorList>
            <person name="Jeong H."/>
            <person name="Hong C.E."/>
            <person name="Jo S.H."/>
            <person name="Park J.M."/>
        </authorList>
    </citation>
    <scope>NUCLEOTIDE SEQUENCE [LARGE SCALE GENOMIC DNA]</scope>
    <source>
        <strain evidence="2 3">KB10</strain>
    </source>
</reference>
<dbReference type="GO" id="GO:0008703">
    <property type="term" value="F:5-amino-6-(5-phosphoribosylamino)uracil reductase activity"/>
    <property type="evidence" value="ECO:0007669"/>
    <property type="project" value="InterPro"/>
</dbReference>
<name>A0A177Y8T1_9NOCA</name>
<dbReference type="Proteomes" id="UP000077519">
    <property type="component" value="Unassembled WGS sequence"/>
</dbReference>
<organism evidence="2 3">
    <name type="scientific">Rhodococcoides kyotonense</name>
    <dbReference type="NCBI Taxonomy" id="398843"/>
    <lineage>
        <taxon>Bacteria</taxon>
        <taxon>Bacillati</taxon>
        <taxon>Actinomycetota</taxon>
        <taxon>Actinomycetes</taxon>
        <taxon>Mycobacteriales</taxon>
        <taxon>Nocardiaceae</taxon>
        <taxon>Rhodococcoides</taxon>
    </lineage>
</organism>
<proteinExistence type="predicted"/>
<evidence type="ECO:0000313" key="3">
    <source>
        <dbReference type="Proteomes" id="UP000077519"/>
    </source>
</evidence>
<evidence type="ECO:0000259" key="1">
    <source>
        <dbReference type="Pfam" id="PF01872"/>
    </source>
</evidence>
<dbReference type="PANTHER" id="PTHR38011">
    <property type="entry name" value="DIHYDROFOLATE REDUCTASE FAMILY PROTEIN (AFU_ORTHOLOGUE AFUA_8G06820)"/>
    <property type="match status" value="1"/>
</dbReference>
<feature type="domain" description="Bacterial bifunctional deaminase-reductase C-terminal" evidence="1">
    <location>
        <begin position="4"/>
        <end position="182"/>
    </location>
</feature>
<sequence>MRELVYYVAVSLDGYIAAPDDTFDAFPVQGDHIDMILREYTDTVPTLGLQALGLTAPLTRFDTVLMGWNTYAAGLPAGATDPYAHLRQYVFTRNHSIDEPGVTVTSDDPVTVVRKLKMEEGSGIYLCGGGELASSLIDEIDRLILKVNPVLLGSGKKLFAEREYDVTTARLVASTPYESGVVIDEYTIER</sequence>
<dbReference type="GO" id="GO:0009231">
    <property type="term" value="P:riboflavin biosynthetic process"/>
    <property type="evidence" value="ECO:0007669"/>
    <property type="project" value="InterPro"/>
</dbReference>
<dbReference type="Pfam" id="PF01872">
    <property type="entry name" value="RibD_C"/>
    <property type="match status" value="1"/>
</dbReference>
<dbReference type="PANTHER" id="PTHR38011:SF11">
    <property type="entry name" value="2,5-DIAMINO-6-RIBOSYLAMINO-4(3H)-PYRIMIDINONE 5'-PHOSPHATE REDUCTASE"/>
    <property type="match status" value="1"/>
</dbReference>
<dbReference type="AlphaFoldDB" id="A0A177Y8T1"/>
<dbReference type="InterPro" id="IPR024072">
    <property type="entry name" value="DHFR-like_dom_sf"/>
</dbReference>
<dbReference type="RefSeq" id="WP_068429751.1">
    <property type="nucleotide sequence ID" value="NZ_LVHI01000032.1"/>
</dbReference>
<comment type="caution">
    <text evidence="2">The sequence shown here is derived from an EMBL/GenBank/DDBJ whole genome shotgun (WGS) entry which is preliminary data.</text>
</comment>
<dbReference type="InterPro" id="IPR050765">
    <property type="entry name" value="Riboflavin_Biosynth_HTPR"/>
</dbReference>